<accession>A0A9X7JTW9</accession>
<sequence length="82" mass="8564">MAQIVRAEIAVSFGIDEKSPQEAVVRHSIPVATFMPGGSVYLTPQENEAALRAAATAFAAALPTNRGYNIAAHLVSEAKTPA</sequence>
<evidence type="ECO:0000313" key="2">
    <source>
        <dbReference type="Proteomes" id="UP000242427"/>
    </source>
</evidence>
<comment type="caution">
    <text evidence="1">The sequence shown here is derived from an EMBL/GenBank/DDBJ whole genome shotgun (WGS) entry which is preliminary data.</text>
</comment>
<protein>
    <submittedName>
        <fullName evidence="1">Uncharacterized protein</fullName>
    </submittedName>
</protein>
<name>A0A9X7JTW9_9ACTN</name>
<proteinExistence type="predicted"/>
<gene>
    <name evidence="1" type="ORF">B7P34_04815</name>
</gene>
<organism evidence="1 2">
    <name type="scientific">Streptosporangium nondiastaticum</name>
    <dbReference type="NCBI Taxonomy" id="35764"/>
    <lineage>
        <taxon>Bacteria</taxon>
        <taxon>Bacillati</taxon>
        <taxon>Actinomycetota</taxon>
        <taxon>Actinomycetes</taxon>
        <taxon>Streptosporangiales</taxon>
        <taxon>Streptosporangiaceae</taxon>
        <taxon>Streptosporangium</taxon>
    </lineage>
</organism>
<reference evidence="1 2" key="1">
    <citation type="submission" date="2018-03" db="EMBL/GenBank/DDBJ databases">
        <title>Chitinolytic properties of Streptosporangium nondiastaticum TBG75A20.</title>
        <authorList>
            <person name="Gayathri V."/>
            <person name="Shiburaj S."/>
        </authorList>
    </citation>
    <scope>NUCLEOTIDE SEQUENCE [LARGE SCALE GENOMIC DNA]</scope>
    <source>
        <strain evidence="1 2">TBG75A20</strain>
    </source>
</reference>
<dbReference type="AlphaFoldDB" id="A0A9X7JTW9"/>
<evidence type="ECO:0000313" key="1">
    <source>
        <dbReference type="EMBL" id="PSJ29835.1"/>
    </source>
</evidence>
<dbReference type="RefSeq" id="WP_106674521.1">
    <property type="nucleotide sequence ID" value="NZ_PXWG01000006.1"/>
</dbReference>
<dbReference type="Proteomes" id="UP000242427">
    <property type="component" value="Unassembled WGS sequence"/>
</dbReference>
<dbReference type="EMBL" id="PXWG01000006">
    <property type="protein sequence ID" value="PSJ29835.1"/>
    <property type="molecule type" value="Genomic_DNA"/>
</dbReference>
<keyword evidence="2" id="KW-1185">Reference proteome</keyword>